<comment type="caution">
    <text evidence="1">The sequence shown here is derived from an EMBL/GenBank/DDBJ whole genome shotgun (WGS) entry which is preliminary data.</text>
</comment>
<dbReference type="Proteomes" id="UP001151760">
    <property type="component" value="Unassembled WGS sequence"/>
</dbReference>
<sequence>METIHVQFEELTEHMDPVHISSGPEPILLMPGQISSGLVSNPVPVAPYVSPTNKDLEILFQPMFDEYLEPLSVERPIPLAPAVQVPVVSAGTPSSATIDRDASLISHSSSSSEVQPHISHQGVAARPTIEDNPFAQAEDNPFVNVFAPEPSFNESSSGDVSSAKSNQVIQPHNHLGKWFKDHLLDNVIGNSSRLVSTRKQLATDALWCFYNYLLLKVEPKNVKTAMDKVCWFEAMQKEIHKFDRL</sequence>
<reference evidence="1" key="1">
    <citation type="journal article" date="2022" name="Int. J. Mol. Sci.">
        <title>Draft Genome of Tanacetum Coccineum: Genomic Comparison of Closely Related Tanacetum-Family Plants.</title>
        <authorList>
            <person name="Yamashiro T."/>
            <person name="Shiraishi A."/>
            <person name="Nakayama K."/>
            <person name="Satake H."/>
        </authorList>
    </citation>
    <scope>NUCLEOTIDE SEQUENCE</scope>
</reference>
<evidence type="ECO:0008006" key="3">
    <source>
        <dbReference type="Google" id="ProtNLM"/>
    </source>
</evidence>
<accession>A0ABQ4ZFK2</accession>
<gene>
    <name evidence="1" type="ORF">Tco_0770368</name>
</gene>
<dbReference type="EMBL" id="BQNB010011221">
    <property type="protein sequence ID" value="GJS87732.1"/>
    <property type="molecule type" value="Genomic_DNA"/>
</dbReference>
<evidence type="ECO:0000313" key="2">
    <source>
        <dbReference type="Proteomes" id="UP001151760"/>
    </source>
</evidence>
<name>A0ABQ4ZFK2_9ASTR</name>
<proteinExistence type="predicted"/>
<evidence type="ECO:0000313" key="1">
    <source>
        <dbReference type="EMBL" id="GJS87732.1"/>
    </source>
</evidence>
<keyword evidence="2" id="KW-1185">Reference proteome</keyword>
<protein>
    <recommendedName>
        <fullName evidence="3">Integrase, catalytic region, zinc finger, CCHC-type, peptidase aspartic, catalytic</fullName>
    </recommendedName>
</protein>
<reference evidence="1" key="2">
    <citation type="submission" date="2022-01" db="EMBL/GenBank/DDBJ databases">
        <authorList>
            <person name="Yamashiro T."/>
            <person name="Shiraishi A."/>
            <person name="Satake H."/>
            <person name="Nakayama K."/>
        </authorList>
    </citation>
    <scope>NUCLEOTIDE SEQUENCE</scope>
</reference>
<organism evidence="1 2">
    <name type="scientific">Tanacetum coccineum</name>
    <dbReference type="NCBI Taxonomy" id="301880"/>
    <lineage>
        <taxon>Eukaryota</taxon>
        <taxon>Viridiplantae</taxon>
        <taxon>Streptophyta</taxon>
        <taxon>Embryophyta</taxon>
        <taxon>Tracheophyta</taxon>
        <taxon>Spermatophyta</taxon>
        <taxon>Magnoliopsida</taxon>
        <taxon>eudicotyledons</taxon>
        <taxon>Gunneridae</taxon>
        <taxon>Pentapetalae</taxon>
        <taxon>asterids</taxon>
        <taxon>campanulids</taxon>
        <taxon>Asterales</taxon>
        <taxon>Asteraceae</taxon>
        <taxon>Asteroideae</taxon>
        <taxon>Anthemideae</taxon>
        <taxon>Anthemidinae</taxon>
        <taxon>Tanacetum</taxon>
    </lineage>
</organism>